<dbReference type="EMBL" id="JTDF01021562">
    <property type="protein sequence ID" value="KAF8561686.1"/>
    <property type="molecule type" value="Genomic_DNA"/>
</dbReference>
<dbReference type="PROSITE" id="PS50082">
    <property type="entry name" value="WD_REPEATS_2"/>
    <property type="match status" value="5"/>
</dbReference>
<dbReference type="InterPro" id="IPR051570">
    <property type="entry name" value="TBC1_cilium_biogenesis"/>
</dbReference>
<dbReference type="OrthoDB" id="407922at2759"/>
<evidence type="ECO:0000256" key="2">
    <source>
        <dbReference type="ARBA" id="ARBA00022737"/>
    </source>
</evidence>
<keyword evidence="8" id="KW-1185">Reference proteome</keyword>
<dbReference type="Pfam" id="PF04003">
    <property type="entry name" value="Utp12"/>
    <property type="match status" value="1"/>
</dbReference>
<feature type="repeat" description="WD" evidence="4">
    <location>
        <begin position="192"/>
        <end position="226"/>
    </location>
</feature>
<comment type="similarity">
    <text evidence="3">Belongs to the WD repeat WDR3/UTP12 family.</text>
</comment>
<evidence type="ECO:0000259" key="6">
    <source>
        <dbReference type="Pfam" id="PF04003"/>
    </source>
</evidence>
<dbReference type="PROSITE" id="PS50294">
    <property type="entry name" value="WD_REPEATS_REGION"/>
    <property type="match status" value="3"/>
</dbReference>
<proteinExistence type="inferred from homology"/>
<evidence type="ECO:0000256" key="4">
    <source>
        <dbReference type="PROSITE-ProRule" id="PRU00221"/>
    </source>
</evidence>
<protein>
    <recommendedName>
        <fullName evidence="6">Small-subunit processome Utp12 domain-containing protein</fullName>
    </recommendedName>
</protein>
<gene>
    <name evidence="7" type="ORF">P879_06976</name>
</gene>
<dbReference type="AlphaFoldDB" id="A0A8T0D2K9"/>
<evidence type="ECO:0000256" key="5">
    <source>
        <dbReference type="SAM" id="MobiDB-lite"/>
    </source>
</evidence>
<dbReference type="GO" id="GO:0030515">
    <property type="term" value="F:snoRNA binding"/>
    <property type="evidence" value="ECO:0007669"/>
    <property type="project" value="TreeGrafter"/>
</dbReference>
<dbReference type="PANTHER" id="PTHR19853:SF0">
    <property type="entry name" value="WD REPEAT-CONTAINING PROTEIN 3"/>
    <property type="match status" value="1"/>
</dbReference>
<reference evidence="7 8" key="1">
    <citation type="submission" date="2019-07" db="EMBL/GenBank/DDBJ databases">
        <title>Annotation for the trematode Paragonimus westermani.</title>
        <authorList>
            <person name="Choi Y.-J."/>
        </authorList>
    </citation>
    <scope>NUCLEOTIDE SEQUENCE [LARGE SCALE GENOMIC DNA]</scope>
    <source>
        <strain evidence="7">180907_Pwestermani</strain>
    </source>
</reference>
<evidence type="ECO:0000313" key="8">
    <source>
        <dbReference type="Proteomes" id="UP000699462"/>
    </source>
</evidence>
<dbReference type="InterPro" id="IPR015943">
    <property type="entry name" value="WD40/YVTN_repeat-like_dom_sf"/>
</dbReference>
<dbReference type="InterPro" id="IPR019775">
    <property type="entry name" value="WD40_repeat_CS"/>
</dbReference>
<dbReference type="GO" id="GO:0034388">
    <property type="term" value="C:Pwp2p-containing subcomplex of 90S preribosome"/>
    <property type="evidence" value="ECO:0007669"/>
    <property type="project" value="TreeGrafter"/>
</dbReference>
<dbReference type="InterPro" id="IPR001680">
    <property type="entry name" value="WD40_rpt"/>
</dbReference>
<dbReference type="GO" id="GO:0030490">
    <property type="term" value="P:maturation of SSU-rRNA"/>
    <property type="evidence" value="ECO:0007669"/>
    <property type="project" value="TreeGrafter"/>
</dbReference>
<evidence type="ECO:0000313" key="7">
    <source>
        <dbReference type="EMBL" id="KAF8561686.1"/>
    </source>
</evidence>
<evidence type="ECO:0000256" key="3">
    <source>
        <dbReference type="ARBA" id="ARBA00038229"/>
    </source>
</evidence>
<keyword evidence="2" id="KW-0677">Repeat</keyword>
<dbReference type="SUPFAM" id="SSF50978">
    <property type="entry name" value="WD40 repeat-like"/>
    <property type="match status" value="2"/>
</dbReference>
<feature type="domain" description="Small-subunit processome Utp12" evidence="6">
    <location>
        <begin position="917"/>
        <end position="1003"/>
    </location>
</feature>
<dbReference type="Pfam" id="PF25172">
    <property type="entry name" value="Beta-prop_WDR3_2nd"/>
    <property type="match status" value="1"/>
</dbReference>
<feature type="repeat" description="WD" evidence="4">
    <location>
        <begin position="538"/>
        <end position="572"/>
    </location>
</feature>
<dbReference type="PROSITE" id="PS00678">
    <property type="entry name" value="WD_REPEATS_1"/>
    <property type="match status" value="3"/>
</dbReference>
<dbReference type="Pfam" id="PF00400">
    <property type="entry name" value="WD40"/>
    <property type="match status" value="2"/>
</dbReference>
<feature type="repeat" description="WD" evidence="4">
    <location>
        <begin position="633"/>
        <end position="674"/>
    </location>
</feature>
<evidence type="ECO:0000256" key="1">
    <source>
        <dbReference type="ARBA" id="ARBA00022574"/>
    </source>
</evidence>
<dbReference type="Proteomes" id="UP000699462">
    <property type="component" value="Unassembled WGS sequence"/>
</dbReference>
<feature type="region of interest" description="Disordered" evidence="5">
    <location>
        <begin position="474"/>
        <end position="495"/>
    </location>
</feature>
<accession>A0A8T0D2K9</accession>
<comment type="caution">
    <text evidence="7">The sequence shown here is derived from an EMBL/GenBank/DDBJ whole genome shotgun (WGS) entry which is preliminary data.</text>
</comment>
<name>A0A8T0D2K9_9TREM</name>
<keyword evidence="1 4" id="KW-0853">WD repeat</keyword>
<dbReference type="PANTHER" id="PTHR19853">
    <property type="entry name" value="WD REPEAT CONTAINING PROTEIN 3 WDR3"/>
    <property type="match status" value="1"/>
</dbReference>
<organism evidence="7 8">
    <name type="scientific">Paragonimus westermani</name>
    <dbReference type="NCBI Taxonomy" id="34504"/>
    <lineage>
        <taxon>Eukaryota</taxon>
        <taxon>Metazoa</taxon>
        <taxon>Spiralia</taxon>
        <taxon>Lophotrochozoa</taxon>
        <taxon>Platyhelminthes</taxon>
        <taxon>Trematoda</taxon>
        <taxon>Digenea</taxon>
        <taxon>Plagiorchiida</taxon>
        <taxon>Troglotremata</taxon>
        <taxon>Troglotrematidae</taxon>
        <taxon>Paragonimus</taxon>
    </lineage>
</organism>
<feature type="repeat" description="WD" evidence="4">
    <location>
        <begin position="150"/>
        <end position="191"/>
    </location>
</feature>
<dbReference type="InterPro" id="IPR020472">
    <property type="entry name" value="WD40_PAC1"/>
</dbReference>
<dbReference type="PRINTS" id="PR00320">
    <property type="entry name" value="GPROTEINBRPT"/>
</dbReference>
<dbReference type="Gene3D" id="2.130.10.10">
    <property type="entry name" value="YVTN repeat-like/Quinoprotein amine dehydrogenase"/>
    <property type="match status" value="3"/>
</dbReference>
<sequence length="1042" mass="114600">MKVTKTYRRYEPEKSFGVVTSPQPKVVYLKHSGGAQYCACGAAEKVIIWNLNTAETTFILERDVGLEAVSCLIASESEKSGNFRVGVGYVDGWVHIFHVHFDTMEAELEAHFRAGKSRVSCLDMKTETFVCAADAAINVFDMVSGCGSKLKGHRGLVSCVALVNNGLVLISSAQDTFIKFWNVKSLHCFATLTGHPGPVWDFSLAAENRLLISGSGDTHLRLWNLQHFDPDELCPELVLSEKNSTEVSSGSLIAPLSERQSCIQAEFVGSIPRFGSRRVHSLIFDQTGMFLFCQSFDRTLEVFRLLDEDAKTKRLRKKIKKMKEKGEPIAEVKLEASDIIRPIIRLILPAKPASCDVLAARPIWKNGIIDCFHVRFIVALTNNCLEEVDVIVPCTCTTLKPQLLRLSVNKTVGSKGIGIRVLNRIHAPGHRSAPIACCLTSDSRGIFTLSRTEAKLWSRYSTACLATLTWSTADTQPTDDEADNPGTEPEPSHAVQTLPSKASAFVLAPGDRHVVVGFESGHLLLFDVHSKSIRQIISDGHQGAVRALALTGDQKSIISGGSDKRVTFYNFDLKITASKPPTLCLVEARAPETVADQITCLGVSPNNRLVVIGLVNFHVDVYFLDSFKRIHSLYGHAAPVTSLDISADSRLIITGSGDKTVRLWELQFGNCQRRFTSHMEPVTCVRFIPHTVLAVTADQGGQIRQWDVSKLREVTSLKGHHDGVTGLATAATNAAILSRKARTIQKKKFSKKHKEAGLSGIEDEDPMDDSENDWDDLCGGLVVSCGRDFSIRIWSESEELLILEEEAELAREAAEDEELIRSEAVVTGAVPAEVSETGLIGHPTSNTRDAADMLMEAIDIYEQECAKKEMRACGKSVAAPHPLLVAQGTSCPERFLLNSLAALRAPGSRLGGGGAGLEHALGAITTEHARRLLPCLASWLTRGWEVELVGRAIRHLVTLHFGLVVTSLPLRDVLHQSRDARLHQLNQIKSLIGTNLAGLDYLRRKIEDKQQAPLFEELLLERNKRVRRQKAKRNRMALLLPG</sequence>
<feature type="repeat" description="WD" evidence="4">
    <location>
        <begin position="675"/>
        <end position="716"/>
    </location>
</feature>
<dbReference type="InterPro" id="IPR036322">
    <property type="entry name" value="WD40_repeat_dom_sf"/>
</dbReference>
<dbReference type="SMART" id="SM00320">
    <property type="entry name" value="WD40"/>
    <property type="match status" value="10"/>
</dbReference>
<dbReference type="GO" id="GO:0032040">
    <property type="term" value="C:small-subunit processome"/>
    <property type="evidence" value="ECO:0007669"/>
    <property type="project" value="TreeGrafter"/>
</dbReference>
<dbReference type="InterPro" id="IPR007148">
    <property type="entry name" value="SSU_processome_Utp12"/>
</dbReference>